<accession>A0ACC3DNH9</accession>
<reference evidence="1" key="1">
    <citation type="submission" date="2024-09" db="EMBL/GenBank/DDBJ databases">
        <title>Black Yeasts Isolated from many extreme environments.</title>
        <authorList>
            <person name="Coleine C."/>
            <person name="Stajich J.E."/>
            <person name="Selbmann L."/>
        </authorList>
    </citation>
    <scope>NUCLEOTIDE SEQUENCE</scope>
    <source>
        <strain evidence="1">CCFEE 5737</strain>
    </source>
</reference>
<dbReference type="Proteomes" id="UP001186974">
    <property type="component" value="Unassembled WGS sequence"/>
</dbReference>
<gene>
    <name evidence="1" type="ORF">LTS18_008308</name>
</gene>
<dbReference type="EMBL" id="JAWDJW010002151">
    <property type="protein sequence ID" value="KAK3078156.1"/>
    <property type="molecule type" value="Genomic_DNA"/>
</dbReference>
<proteinExistence type="predicted"/>
<feature type="non-terminal residue" evidence="1">
    <location>
        <position position="157"/>
    </location>
</feature>
<comment type="caution">
    <text evidence="1">The sequence shown here is derived from an EMBL/GenBank/DDBJ whole genome shotgun (WGS) entry which is preliminary data.</text>
</comment>
<sequence>MKTHSFGDYHFSPHAVFSSIADAAEKGPSEGWDFLILTTKALPDVTDDSKDIEPLVRKAPDGKTSVMLIQNGVGIEEAHRSRFPQNPIISAVTIASAEQISHGVIKQNRWTRISMGPYSDGFGGKSEKAKALHKSGHNQTKELARLMTDHGKIRDAE</sequence>
<evidence type="ECO:0000313" key="2">
    <source>
        <dbReference type="Proteomes" id="UP001186974"/>
    </source>
</evidence>
<name>A0ACC3DNH9_9PEZI</name>
<organism evidence="1 2">
    <name type="scientific">Coniosporium uncinatum</name>
    <dbReference type="NCBI Taxonomy" id="93489"/>
    <lineage>
        <taxon>Eukaryota</taxon>
        <taxon>Fungi</taxon>
        <taxon>Dikarya</taxon>
        <taxon>Ascomycota</taxon>
        <taxon>Pezizomycotina</taxon>
        <taxon>Dothideomycetes</taxon>
        <taxon>Dothideomycetes incertae sedis</taxon>
        <taxon>Coniosporium</taxon>
    </lineage>
</organism>
<evidence type="ECO:0000313" key="1">
    <source>
        <dbReference type="EMBL" id="KAK3078156.1"/>
    </source>
</evidence>
<protein>
    <submittedName>
        <fullName evidence="1">Uncharacterized protein</fullName>
    </submittedName>
</protein>
<keyword evidence="2" id="KW-1185">Reference proteome</keyword>